<name>A0ABU7Z2H9_9MICO</name>
<reference evidence="1" key="2">
    <citation type="submission" date="2024-02" db="EMBL/GenBank/DDBJ databases">
        <authorList>
            <person name="Prathaban M."/>
            <person name="Mythili R."/>
            <person name="Sharmila Devi N."/>
            <person name="Sobanaa M."/>
            <person name="Prathiviraj R."/>
            <person name="Selvin J."/>
        </authorList>
    </citation>
    <scope>NUCLEOTIDE SEQUENCE</scope>
    <source>
        <strain evidence="1">MP1014</strain>
    </source>
</reference>
<dbReference type="RefSeq" id="WP_332900589.1">
    <property type="nucleotide sequence ID" value="NZ_JBAGLP010000097.1"/>
</dbReference>
<keyword evidence="2" id="KW-1185">Reference proteome</keyword>
<proteinExistence type="predicted"/>
<organism evidence="1 2">
    <name type="scientific">Isoptericola haloaureus</name>
    <dbReference type="NCBI Taxonomy" id="1542902"/>
    <lineage>
        <taxon>Bacteria</taxon>
        <taxon>Bacillati</taxon>
        <taxon>Actinomycetota</taxon>
        <taxon>Actinomycetes</taxon>
        <taxon>Micrococcales</taxon>
        <taxon>Promicromonosporaceae</taxon>
        <taxon>Isoptericola</taxon>
    </lineage>
</organism>
<reference evidence="1" key="1">
    <citation type="journal article" date="2024" name="Antonie Van Leeuwenhoek">
        <title>Isoptericola haloaureus sp. nov., a dimorphic actinobacterium isolated from mangrove sediments of southeast India, implicating biosaline agricultural significance through nitrogen fixation and salt tolerance genes.</title>
        <authorList>
            <person name="Prathaban M."/>
            <person name="Prathiviraj R."/>
            <person name="Ravichandran M."/>
            <person name="Natarajan S.D."/>
            <person name="Sobanaa M."/>
            <person name="Hari Krishna Kumar S."/>
            <person name="Chandrasekar V."/>
            <person name="Selvin J."/>
        </authorList>
    </citation>
    <scope>NUCLEOTIDE SEQUENCE</scope>
    <source>
        <strain evidence="1">MP1014</strain>
    </source>
</reference>
<evidence type="ECO:0008006" key="3">
    <source>
        <dbReference type="Google" id="ProtNLM"/>
    </source>
</evidence>
<sequence length="148" mass="16684">MRSASMQRLDGLTGTWRTTMHDAWFLEPTEQPVVGTTTIEWWHDAFVLCRWTTPGGDGATGSAMSLALGHHDVRDAYTALYHDERGVSRVFAMDVDDGRWTLTREDDDMFQRFVAAVAPDRITGRWQASDDGGTTWRTDFALDLERAG</sequence>
<accession>A0ABU7Z2H9</accession>
<evidence type="ECO:0000313" key="1">
    <source>
        <dbReference type="EMBL" id="MEG3613689.1"/>
    </source>
</evidence>
<dbReference type="EMBL" id="JBAGLP010000097">
    <property type="protein sequence ID" value="MEG3613689.1"/>
    <property type="molecule type" value="Genomic_DNA"/>
</dbReference>
<evidence type="ECO:0000313" key="2">
    <source>
        <dbReference type="Proteomes" id="UP001310387"/>
    </source>
</evidence>
<protein>
    <recommendedName>
        <fullName evidence="3">DUF1579 domain-containing protein</fullName>
    </recommendedName>
</protein>
<gene>
    <name evidence="1" type="ORF">V5O49_00975</name>
</gene>
<dbReference type="Proteomes" id="UP001310387">
    <property type="component" value="Unassembled WGS sequence"/>
</dbReference>
<comment type="caution">
    <text evidence="1">The sequence shown here is derived from an EMBL/GenBank/DDBJ whole genome shotgun (WGS) entry which is preliminary data.</text>
</comment>